<dbReference type="InterPro" id="IPR000847">
    <property type="entry name" value="LysR_HTH_N"/>
</dbReference>
<name>A0ABN3AM85_9MICO</name>
<dbReference type="PRINTS" id="PR00039">
    <property type="entry name" value="HTHLYSR"/>
</dbReference>
<feature type="domain" description="HTH lysR-type" evidence="5">
    <location>
        <begin position="2"/>
        <end position="59"/>
    </location>
</feature>
<dbReference type="RefSeq" id="WP_344340841.1">
    <property type="nucleotide sequence ID" value="NZ_BAAAQT010000005.1"/>
</dbReference>
<protein>
    <submittedName>
        <fullName evidence="6">LysR family transcriptional regulator</fullName>
    </submittedName>
</protein>
<dbReference type="PANTHER" id="PTHR30346">
    <property type="entry name" value="TRANSCRIPTIONAL DUAL REGULATOR HCAR-RELATED"/>
    <property type="match status" value="1"/>
</dbReference>
<keyword evidence="7" id="KW-1185">Reference proteome</keyword>
<keyword evidence="3" id="KW-0238">DNA-binding</keyword>
<dbReference type="PANTHER" id="PTHR30346:SF28">
    <property type="entry name" value="HTH-TYPE TRANSCRIPTIONAL REGULATOR CYNR"/>
    <property type="match status" value="1"/>
</dbReference>
<reference evidence="6 7" key="1">
    <citation type="journal article" date="2019" name="Int. J. Syst. Evol. Microbiol.">
        <title>The Global Catalogue of Microorganisms (GCM) 10K type strain sequencing project: providing services to taxonomists for standard genome sequencing and annotation.</title>
        <authorList>
            <consortium name="The Broad Institute Genomics Platform"/>
            <consortium name="The Broad Institute Genome Sequencing Center for Infectious Disease"/>
            <person name="Wu L."/>
            <person name="Ma J."/>
        </authorList>
    </citation>
    <scope>NUCLEOTIDE SEQUENCE [LARGE SCALE GENOMIC DNA]</scope>
    <source>
        <strain evidence="6 7">JCM 16026</strain>
    </source>
</reference>
<dbReference type="Proteomes" id="UP001501599">
    <property type="component" value="Unassembled WGS sequence"/>
</dbReference>
<evidence type="ECO:0000256" key="1">
    <source>
        <dbReference type="ARBA" id="ARBA00009437"/>
    </source>
</evidence>
<sequence>MPDLRVLASFVAVVQEGSVSGGARRVGITQPAMSRQMRALEDELGVTLLVRGAGALRTTRDGARFYDRVSDLLAQAEHVIGRTKQEAEQQRTSLHVIAPSATIDSAIVPFLVADGEGLPVLDCEAADPFRVFDVARARGADLGVSTRAPAPGWVHRRLADGVVRAHMPASHPLARRGGVEVDELLAEPLVLLTPNSAARRVLDEAVHARGAAYREHTVVRHPSIARVLVRTGQGVAVLTDDPFPGCVAVPVVADREPVTFPLIAGWDPANPNAELVEQVVTRFARHMRRATRRRLQRVARTLEGEG</sequence>
<evidence type="ECO:0000256" key="4">
    <source>
        <dbReference type="ARBA" id="ARBA00023163"/>
    </source>
</evidence>
<dbReference type="Gene3D" id="1.10.10.10">
    <property type="entry name" value="Winged helix-like DNA-binding domain superfamily/Winged helix DNA-binding domain"/>
    <property type="match status" value="1"/>
</dbReference>
<dbReference type="SUPFAM" id="SSF53850">
    <property type="entry name" value="Periplasmic binding protein-like II"/>
    <property type="match status" value="1"/>
</dbReference>
<dbReference type="PROSITE" id="PS50931">
    <property type="entry name" value="HTH_LYSR"/>
    <property type="match status" value="1"/>
</dbReference>
<keyword evidence="4" id="KW-0804">Transcription</keyword>
<comment type="similarity">
    <text evidence="1">Belongs to the LysR transcriptional regulatory family.</text>
</comment>
<dbReference type="InterPro" id="IPR005119">
    <property type="entry name" value="LysR_subst-bd"/>
</dbReference>
<dbReference type="Pfam" id="PF00126">
    <property type="entry name" value="HTH_1"/>
    <property type="match status" value="1"/>
</dbReference>
<dbReference type="Gene3D" id="3.40.190.10">
    <property type="entry name" value="Periplasmic binding protein-like II"/>
    <property type="match status" value="2"/>
</dbReference>
<organism evidence="6 7">
    <name type="scientific">Agrococcus versicolor</name>
    <dbReference type="NCBI Taxonomy" id="501482"/>
    <lineage>
        <taxon>Bacteria</taxon>
        <taxon>Bacillati</taxon>
        <taxon>Actinomycetota</taxon>
        <taxon>Actinomycetes</taxon>
        <taxon>Micrococcales</taxon>
        <taxon>Microbacteriaceae</taxon>
        <taxon>Agrococcus</taxon>
    </lineage>
</organism>
<evidence type="ECO:0000256" key="3">
    <source>
        <dbReference type="ARBA" id="ARBA00023125"/>
    </source>
</evidence>
<dbReference type="EMBL" id="BAAAQT010000005">
    <property type="protein sequence ID" value="GAA2172167.1"/>
    <property type="molecule type" value="Genomic_DNA"/>
</dbReference>
<evidence type="ECO:0000313" key="7">
    <source>
        <dbReference type="Proteomes" id="UP001501599"/>
    </source>
</evidence>
<dbReference type="SUPFAM" id="SSF46785">
    <property type="entry name" value="Winged helix' DNA-binding domain"/>
    <property type="match status" value="1"/>
</dbReference>
<comment type="caution">
    <text evidence="6">The sequence shown here is derived from an EMBL/GenBank/DDBJ whole genome shotgun (WGS) entry which is preliminary data.</text>
</comment>
<dbReference type="InterPro" id="IPR036390">
    <property type="entry name" value="WH_DNA-bd_sf"/>
</dbReference>
<accession>A0ABN3AM85</accession>
<evidence type="ECO:0000313" key="6">
    <source>
        <dbReference type="EMBL" id="GAA2172167.1"/>
    </source>
</evidence>
<gene>
    <name evidence="6" type="ORF">GCM10009846_09040</name>
</gene>
<dbReference type="InterPro" id="IPR036388">
    <property type="entry name" value="WH-like_DNA-bd_sf"/>
</dbReference>
<proteinExistence type="inferred from homology"/>
<evidence type="ECO:0000259" key="5">
    <source>
        <dbReference type="PROSITE" id="PS50931"/>
    </source>
</evidence>
<keyword evidence="2" id="KW-0805">Transcription regulation</keyword>
<dbReference type="Pfam" id="PF03466">
    <property type="entry name" value="LysR_substrate"/>
    <property type="match status" value="1"/>
</dbReference>
<evidence type="ECO:0000256" key="2">
    <source>
        <dbReference type="ARBA" id="ARBA00023015"/>
    </source>
</evidence>